<evidence type="ECO:0000313" key="3">
    <source>
        <dbReference type="Proteomes" id="UP000222106"/>
    </source>
</evidence>
<dbReference type="Gene3D" id="3.40.630.30">
    <property type="match status" value="1"/>
</dbReference>
<accession>A0A2A9EIC1</accession>
<dbReference type="GO" id="GO:0016740">
    <property type="term" value="F:transferase activity"/>
    <property type="evidence" value="ECO:0007669"/>
    <property type="project" value="UniProtKB-KW"/>
</dbReference>
<dbReference type="EMBL" id="PDJI01000004">
    <property type="protein sequence ID" value="PFG38827.1"/>
    <property type="molecule type" value="Genomic_DNA"/>
</dbReference>
<proteinExistence type="predicted"/>
<dbReference type="SUPFAM" id="SSF55729">
    <property type="entry name" value="Acyl-CoA N-acyltransferases (Nat)"/>
    <property type="match status" value="1"/>
</dbReference>
<reference evidence="2 3" key="1">
    <citation type="submission" date="2017-10" db="EMBL/GenBank/DDBJ databases">
        <title>Sequencing the genomes of 1000 actinobacteria strains.</title>
        <authorList>
            <person name="Klenk H.-P."/>
        </authorList>
    </citation>
    <scope>NUCLEOTIDE SEQUENCE [LARGE SCALE GENOMIC DNA]</scope>
    <source>
        <strain evidence="2 3">DSM 21838</strain>
    </source>
</reference>
<dbReference type="Proteomes" id="UP000222106">
    <property type="component" value="Unassembled WGS sequence"/>
</dbReference>
<keyword evidence="3" id="KW-1185">Reference proteome</keyword>
<keyword evidence="2" id="KW-0808">Transferase</keyword>
<dbReference type="InterPro" id="IPR016181">
    <property type="entry name" value="Acyl_CoA_acyltransferase"/>
</dbReference>
<evidence type="ECO:0000313" key="2">
    <source>
        <dbReference type="EMBL" id="PFG38827.1"/>
    </source>
</evidence>
<protein>
    <submittedName>
        <fullName evidence="2">CelD/BcsL family acetyltransferase involved in cellulose biosynthesis</fullName>
    </submittedName>
</protein>
<gene>
    <name evidence="2" type="ORF">ATJ97_1315</name>
</gene>
<dbReference type="Pfam" id="PF13480">
    <property type="entry name" value="Acetyltransf_6"/>
    <property type="match status" value="1"/>
</dbReference>
<feature type="domain" description="BioF2-like acetyltransferase" evidence="1">
    <location>
        <begin position="168"/>
        <end position="311"/>
    </location>
</feature>
<name>A0A2A9EIC1_9MICO</name>
<dbReference type="AlphaFoldDB" id="A0A2A9EIC1"/>
<evidence type="ECO:0000259" key="1">
    <source>
        <dbReference type="Pfam" id="PF13480"/>
    </source>
</evidence>
<sequence length="368" mass="41372">MRREDDFDFTSDEYEDLYNRAGATPFQHGRWLTTLYETLAPRRGARKLVVTVRDDRGRLVLALPMVRRREGPLRLLELADLGVNDYAAPLLDPQHAALLAGDGLARRVRSALGGFDLLRIERVVDSPDPFLAVLAGARAKRHAYSTHLIELAGTVEEWRAGLPPPFARHLERKYKRLRPKGERRLRVVTDPAEVGPAMDRLRRFRAARFAERRGTDLVQEEDFYAFYCAAARHSVRGGPGRLVVLEVGGEAVAVAFDLVDGTGELFLLVGYDVERLRNYSLGLLIVDELVRDAIGQGRRYFDLTVGDEPYKADFGARPRPLFEIRVARTPLGVAGMLARDGYLLTRRTAKRAVLAYEERRRSPGPGEG</sequence>
<organism evidence="2 3">
    <name type="scientific">Georgenia soli</name>
    <dbReference type="NCBI Taxonomy" id="638953"/>
    <lineage>
        <taxon>Bacteria</taxon>
        <taxon>Bacillati</taxon>
        <taxon>Actinomycetota</taxon>
        <taxon>Actinomycetes</taxon>
        <taxon>Micrococcales</taxon>
        <taxon>Bogoriellaceae</taxon>
        <taxon>Georgenia</taxon>
    </lineage>
</organism>
<comment type="caution">
    <text evidence="2">The sequence shown here is derived from an EMBL/GenBank/DDBJ whole genome shotgun (WGS) entry which is preliminary data.</text>
</comment>
<dbReference type="InterPro" id="IPR038740">
    <property type="entry name" value="BioF2-like_GNAT_dom"/>
</dbReference>